<dbReference type="EMBL" id="MUIO01000010">
    <property type="protein sequence ID" value="ORC61355.1"/>
    <property type="molecule type" value="Genomic_DNA"/>
</dbReference>
<dbReference type="RefSeq" id="WP_083181243.1">
    <property type="nucleotide sequence ID" value="NZ_CBCRZR010000003.1"/>
</dbReference>
<dbReference type="InterPro" id="IPR006448">
    <property type="entry name" value="Phage_term_ssu_P27"/>
</dbReference>
<keyword evidence="2" id="KW-1185">Reference proteome</keyword>
<dbReference type="Pfam" id="PF05119">
    <property type="entry name" value="Terminase_4"/>
    <property type="match status" value="1"/>
</dbReference>
<dbReference type="OrthoDB" id="6010489at2"/>
<protein>
    <submittedName>
        <fullName evidence="1">Terminase</fullName>
    </submittedName>
</protein>
<comment type="caution">
    <text evidence="1">The sequence shown here is derived from an EMBL/GenBank/DDBJ whole genome shotgun (WGS) entry which is preliminary data.</text>
</comment>
<proteinExistence type="predicted"/>
<dbReference type="Proteomes" id="UP000192815">
    <property type="component" value="Unassembled WGS sequence"/>
</dbReference>
<dbReference type="AlphaFoldDB" id="A0A1X0NBJ3"/>
<evidence type="ECO:0000313" key="2">
    <source>
        <dbReference type="Proteomes" id="UP000192815"/>
    </source>
</evidence>
<evidence type="ECO:0000313" key="1">
    <source>
        <dbReference type="EMBL" id="ORC61355.1"/>
    </source>
</evidence>
<reference evidence="2" key="1">
    <citation type="submission" date="2017-02" db="EMBL/GenBank/DDBJ databases">
        <title>Pseudomonas floridae sp. nov., a novel pathogenic bacterial species isolated from tomato.</title>
        <authorList>
            <person name="Timilsina S."/>
            <person name="Vallad G.E."/>
            <person name="Jones J.B."/>
        </authorList>
    </citation>
    <scope>NUCLEOTIDE SEQUENCE [LARGE SCALE GENOMIC DNA]</scope>
    <source>
        <strain evidence="2">GEV388</strain>
    </source>
</reference>
<name>A0A1X0NBJ3_9PSED</name>
<accession>A0A1X0NBJ3</accession>
<sequence length="176" mass="19755">MAGNGNSGRPPKPAIVHLLSGNPSKRNVKELLDEVQQPVLPVEAPSRPDWLSEEALKEWDELIPDLITLGLVSRLDGQAIAQYCEAAVEYRKFTRMIQELNNNLTKANTGDVQTYKSGATDMSIWRKLRNDAQRRADEAGRQFGFTPLARRALRLTSPQRELIPNEPRDAAAKYFS</sequence>
<dbReference type="NCBIfam" id="TIGR01558">
    <property type="entry name" value="sm_term_P27"/>
    <property type="match status" value="1"/>
</dbReference>
<gene>
    <name evidence="1" type="ORF">BZK31_03340</name>
</gene>
<organism evidence="1 2">
    <name type="scientific">Pseudomonas floridensis</name>
    <dbReference type="NCBI Taxonomy" id="1958950"/>
    <lineage>
        <taxon>Bacteria</taxon>
        <taxon>Pseudomonadati</taxon>
        <taxon>Pseudomonadota</taxon>
        <taxon>Gammaproteobacteria</taxon>
        <taxon>Pseudomonadales</taxon>
        <taxon>Pseudomonadaceae</taxon>
        <taxon>Pseudomonas</taxon>
    </lineage>
</organism>
<dbReference type="STRING" id="1958950.BZK31_03340"/>